<organism evidence="2 3">
    <name type="scientific">Candidatus Gottesmanbacteria bacterium RBG_16_37_8</name>
    <dbReference type="NCBI Taxonomy" id="1798371"/>
    <lineage>
        <taxon>Bacteria</taxon>
        <taxon>Candidatus Gottesmaniibacteriota</taxon>
    </lineage>
</organism>
<dbReference type="AlphaFoldDB" id="A0A1F5YRD3"/>
<dbReference type="Proteomes" id="UP000176665">
    <property type="component" value="Unassembled WGS sequence"/>
</dbReference>
<dbReference type="InterPro" id="IPR036165">
    <property type="entry name" value="YefM-like_sf"/>
</dbReference>
<gene>
    <name evidence="2" type="ORF">A2W14_06100</name>
</gene>
<reference evidence="2 3" key="1">
    <citation type="journal article" date="2016" name="Nat. Commun.">
        <title>Thousands of microbial genomes shed light on interconnected biogeochemical processes in an aquifer system.</title>
        <authorList>
            <person name="Anantharaman K."/>
            <person name="Brown C.T."/>
            <person name="Hug L.A."/>
            <person name="Sharon I."/>
            <person name="Castelle C.J."/>
            <person name="Probst A.J."/>
            <person name="Thomas B.C."/>
            <person name="Singh A."/>
            <person name="Wilkins M.J."/>
            <person name="Karaoz U."/>
            <person name="Brodie E.L."/>
            <person name="Williams K.H."/>
            <person name="Hubbard S.S."/>
            <person name="Banfield J.F."/>
        </authorList>
    </citation>
    <scope>NUCLEOTIDE SEQUENCE [LARGE SCALE GENOMIC DNA]</scope>
</reference>
<dbReference type="STRING" id="1798371.A2W14_06100"/>
<protein>
    <recommendedName>
        <fullName evidence="4">Antitoxin</fullName>
    </recommendedName>
</protein>
<accession>A0A1F5YRD3</accession>
<evidence type="ECO:0000313" key="3">
    <source>
        <dbReference type="Proteomes" id="UP000176665"/>
    </source>
</evidence>
<evidence type="ECO:0008006" key="4">
    <source>
        <dbReference type="Google" id="ProtNLM"/>
    </source>
</evidence>
<sequence>MNTQLISQEDFASVQQVQAGITRLFKKAKDKKRFIRVMRNQEPLGVLIPNDMWLNLIEDLEALSNTKYIQEIQESRQDKKRYTSNQVKKIIGYKKT</sequence>
<dbReference type="EMBL" id="MFJA01000063">
    <property type="protein sequence ID" value="OGG02452.1"/>
    <property type="molecule type" value="Genomic_DNA"/>
</dbReference>
<evidence type="ECO:0000313" key="2">
    <source>
        <dbReference type="EMBL" id="OGG02452.1"/>
    </source>
</evidence>
<comment type="caution">
    <text evidence="2">The sequence shown here is derived from an EMBL/GenBank/DDBJ whole genome shotgun (WGS) entry which is preliminary data.</text>
</comment>
<dbReference type="SUPFAM" id="SSF143120">
    <property type="entry name" value="YefM-like"/>
    <property type="match status" value="1"/>
</dbReference>
<name>A0A1F5YRD3_9BACT</name>
<evidence type="ECO:0000256" key="1">
    <source>
        <dbReference type="ARBA" id="ARBA00009981"/>
    </source>
</evidence>
<comment type="similarity">
    <text evidence="1">Belongs to the phD/YefM antitoxin family.</text>
</comment>
<proteinExistence type="inferred from homology"/>